<dbReference type="InterPro" id="IPR051531">
    <property type="entry name" value="N-acetyltransferase"/>
</dbReference>
<gene>
    <name evidence="2" type="ORF">ACFOEO_10705</name>
</gene>
<evidence type="ECO:0000313" key="2">
    <source>
        <dbReference type="EMBL" id="MFC3389045.1"/>
    </source>
</evidence>
<dbReference type="Gene3D" id="3.40.630.30">
    <property type="match status" value="1"/>
</dbReference>
<keyword evidence="3" id="KW-1185">Reference proteome</keyword>
<dbReference type="EC" id="2.3.-.-" evidence="2"/>
<dbReference type="InterPro" id="IPR000182">
    <property type="entry name" value="GNAT_dom"/>
</dbReference>
<dbReference type="GO" id="GO:0016746">
    <property type="term" value="F:acyltransferase activity"/>
    <property type="evidence" value="ECO:0007669"/>
    <property type="project" value="UniProtKB-KW"/>
</dbReference>
<dbReference type="EMBL" id="JBHRVQ010000001">
    <property type="protein sequence ID" value="MFC3389045.1"/>
    <property type="molecule type" value="Genomic_DNA"/>
</dbReference>
<comment type="caution">
    <text evidence="2">The sequence shown here is derived from an EMBL/GenBank/DDBJ whole genome shotgun (WGS) entry which is preliminary data.</text>
</comment>
<dbReference type="PANTHER" id="PTHR43792">
    <property type="entry name" value="GNAT FAMILY, PUTATIVE (AFU_ORTHOLOGUE AFUA_3G00765)-RELATED-RELATED"/>
    <property type="match status" value="1"/>
</dbReference>
<feature type="domain" description="N-acetyltransferase" evidence="1">
    <location>
        <begin position="14"/>
        <end position="181"/>
    </location>
</feature>
<accession>A0ABV7N929</accession>
<dbReference type="InterPro" id="IPR016181">
    <property type="entry name" value="Acyl_CoA_acyltransferase"/>
</dbReference>
<proteinExistence type="predicted"/>
<protein>
    <submittedName>
        <fullName evidence="2">GNAT family N-acetyltransferase</fullName>
        <ecNumber evidence="2">2.3.-.-</ecNumber>
    </submittedName>
</protein>
<dbReference type="RefSeq" id="WP_380655458.1">
    <property type="nucleotide sequence ID" value="NZ_JBHRVQ010000001.1"/>
</dbReference>
<dbReference type="SUPFAM" id="SSF55729">
    <property type="entry name" value="Acyl-CoA N-acyltransferases (Nat)"/>
    <property type="match status" value="1"/>
</dbReference>
<evidence type="ECO:0000313" key="3">
    <source>
        <dbReference type="Proteomes" id="UP001595637"/>
    </source>
</evidence>
<keyword evidence="2" id="KW-0808">Transferase</keyword>
<keyword evidence="2" id="KW-0012">Acyltransferase</keyword>
<dbReference type="Pfam" id="PF13302">
    <property type="entry name" value="Acetyltransf_3"/>
    <property type="match status" value="1"/>
</dbReference>
<name>A0ABV7N929_9STAP</name>
<reference evidence="3" key="1">
    <citation type="journal article" date="2019" name="Int. J. Syst. Evol. Microbiol.">
        <title>The Global Catalogue of Microorganisms (GCM) 10K type strain sequencing project: providing services to taxonomists for standard genome sequencing and annotation.</title>
        <authorList>
            <consortium name="The Broad Institute Genomics Platform"/>
            <consortium name="The Broad Institute Genome Sequencing Center for Infectious Disease"/>
            <person name="Wu L."/>
            <person name="Ma J."/>
        </authorList>
    </citation>
    <scope>NUCLEOTIDE SEQUENCE [LARGE SCALE GENOMIC DNA]</scope>
    <source>
        <strain evidence="3">CCM 7756</strain>
    </source>
</reference>
<evidence type="ECO:0000259" key="1">
    <source>
        <dbReference type="PROSITE" id="PS51186"/>
    </source>
</evidence>
<dbReference type="PROSITE" id="PS51186">
    <property type="entry name" value="GNAT"/>
    <property type="match status" value="1"/>
</dbReference>
<sequence length="185" mass="21212">MRHLGTKILKTDRLLLRPLVLNDAEAMFKNWASDPDVTTYLSWPAHQSIDVTRLSLKYWISQYDKKDFYQWAIVPEDMDAPIGTISVVDHNDSVAMVHIGYCIGKPWWGNGYVTEAFSKVIDFFFNEVEIHRIESKYDTRNPGSGKVMEKCGLLYEGTTRGSDINNQGICDSALYGILRSDYFQN</sequence>
<organism evidence="2 3">
    <name type="scientific">Salinicoccus sesuvii</name>
    <dbReference type="NCBI Taxonomy" id="868281"/>
    <lineage>
        <taxon>Bacteria</taxon>
        <taxon>Bacillati</taxon>
        <taxon>Bacillota</taxon>
        <taxon>Bacilli</taxon>
        <taxon>Bacillales</taxon>
        <taxon>Staphylococcaceae</taxon>
        <taxon>Salinicoccus</taxon>
    </lineage>
</organism>
<dbReference type="Proteomes" id="UP001595637">
    <property type="component" value="Unassembled WGS sequence"/>
</dbReference>